<organism evidence="2 3">
    <name type="scientific">Plasmopara halstedii</name>
    <name type="common">Downy mildew of sunflower</name>
    <dbReference type="NCBI Taxonomy" id="4781"/>
    <lineage>
        <taxon>Eukaryota</taxon>
        <taxon>Sar</taxon>
        <taxon>Stramenopiles</taxon>
        <taxon>Oomycota</taxon>
        <taxon>Peronosporomycetes</taxon>
        <taxon>Peronosporales</taxon>
        <taxon>Peronosporaceae</taxon>
        <taxon>Plasmopara</taxon>
    </lineage>
</organism>
<evidence type="ECO:0000256" key="1">
    <source>
        <dbReference type="SAM" id="MobiDB-lite"/>
    </source>
</evidence>
<feature type="compositionally biased region" description="Basic residues" evidence="1">
    <location>
        <begin position="82"/>
        <end position="96"/>
    </location>
</feature>
<feature type="region of interest" description="Disordered" evidence="1">
    <location>
        <begin position="49"/>
        <end position="100"/>
    </location>
</feature>
<dbReference type="Proteomes" id="UP000054928">
    <property type="component" value="Unassembled WGS sequence"/>
</dbReference>
<dbReference type="AlphaFoldDB" id="A0A0P1B6B4"/>
<feature type="compositionally biased region" description="Basic and acidic residues" evidence="1">
    <location>
        <begin position="49"/>
        <end position="81"/>
    </location>
</feature>
<proteinExistence type="predicted"/>
<name>A0A0P1B6B4_PLAHL</name>
<keyword evidence="3" id="KW-1185">Reference proteome</keyword>
<accession>A0A0P1B6B4</accession>
<dbReference type="RefSeq" id="XP_024586745.1">
    <property type="nucleotide sequence ID" value="XM_024721670.1"/>
</dbReference>
<evidence type="ECO:0000313" key="2">
    <source>
        <dbReference type="EMBL" id="CEG50376.1"/>
    </source>
</evidence>
<dbReference type="GeneID" id="36403143"/>
<reference evidence="3" key="1">
    <citation type="submission" date="2014-09" db="EMBL/GenBank/DDBJ databases">
        <authorList>
            <person name="Sharma Rahul"/>
            <person name="Thines Marco"/>
        </authorList>
    </citation>
    <scope>NUCLEOTIDE SEQUENCE [LARGE SCALE GENOMIC DNA]</scope>
</reference>
<protein>
    <submittedName>
        <fullName evidence="2">Uncharacterized protein</fullName>
    </submittedName>
</protein>
<dbReference type="EMBL" id="CCYD01003105">
    <property type="protein sequence ID" value="CEG50376.1"/>
    <property type="molecule type" value="Genomic_DNA"/>
</dbReference>
<sequence>MNIILKQKRAKRKEKFRVKMWLSAIAAVNDTMSNKIFAVLKANAANKDRMKADKKAASSERIARQAMNAHDKVDHQTEKTRHREKAAKLKARKRASCARGERSNATLKLVMASKTDVPTLREDEIMSAVV</sequence>
<evidence type="ECO:0000313" key="3">
    <source>
        <dbReference type="Proteomes" id="UP000054928"/>
    </source>
</evidence>